<name>A0A2P2PKG0_RHIMU</name>
<reference evidence="1" key="1">
    <citation type="submission" date="2018-02" db="EMBL/GenBank/DDBJ databases">
        <title>Rhizophora mucronata_Transcriptome.</title>
        <authorList>
            <person name="Meera S.P."/>
            <person name="Sreeshan A."/>
            <person name="Augustine A."/>
        </authorList>
    </citation>
    <scope>NUCLEOTIDE SEQUENCE</scope>
    <source>
        <tissue evidence="1">Leaf</tissue>
    </source>
</reference>
<accession>A0A2P2PKG0</accession>
<dbReference type="EMBL" id="GGEC01074744">
    <property type="protein sequence ID" value="MBX55228.1"/>
    <property type="molecule type" value="Transcribed_RNA"/>
</dbReference>
<evidence type="ECO:0000313" key="1">
    <source>
        <dbReference type="EMBL" id="MBX55228.1"/>
    </source>
</evidence>
<sequence length="33" mass="3457">MGKCLFKGASAHPSRGASPLPKGKHLLLITQIV</sequence>
<organism evidence="1">
    <name type="scientific">Rhizophora mucronata</name>
    <name type="common">Asiatic mangrove</name>
    <dbReference type="NCBI Taxonomy" id="61149"/>
    <lineage>
        <taxon>Eukaryota</taxon>
        <taxon>Viridiplantae</taxon>
        <taxon>Streptophyta</taxon>
        <taxon>Embryophyta</taxon>
        <taxon>Tracheophyta</taxon>
        <taxon>Spermatophyta</taxon>
        <taxon>Magnoliopsida</taxon>
        <taxon>eudicotyledons</taxon>
        <taxon>Gunneridae</taxon>
        <taxon>Pentapetalae</taxon>
        <taxon>rosids</taxon>
        <taxon>fabids</taxon>
        <taxon>Malpighiales</taxon>
        <taxon>Rhizophoraceae</taxon>
        <taxon>Rhizophora</taxon>
    </lineage>
</organism>
<dbReference type="AlphaFoldDB" id="A0A2P2PKG0"/>
<proteinExistence type="predicted"/>
<protein>
    <submittedName>
        <fullName evidence="1">Uncharacterized protein</fullName>
    </submittedName>
</protein>